<keyword evidence="2" id="KW-0378">Hydrolase</keyword>
<dbReference type="PANTHER" id="PTHR13817">
    <property type="entry name" value="TITIN"/>
    <property type="match status" value="1"/>
</dbReference>
<proteinExistence type="predicted"/>
<evidence type="ECO:0000256" key="2">
    <source>
        <dbReference type="ARBA" id="ARBA00023295"/>
    </source>
</evidence>
<evidence type="ECO:0000313" key="5">
    <source>
        <dbReference type="Proteomes" id="UP001058860"/>
    </source>
</evidence>
<dbReference type="Proteomes" id="UP001058860">
    <property type="component" value="Chromosome"/>
</dbReference>
<dbReference type="InterPro" id="IPR036116">
    <property type="entry name" value="FN3_sf"/>
</dbReference>
<evidence type="ECO:0000313" key="4">
    <source>
        <dbReference type="EMBL" id="UUY04526.1"/>
    </source>
</evidence>
<dbReference type="Gene3D" id="2.60.40.10">
    <property type="entry name" value="Immunoglobulins"/>
    <property type="match status" value="2"/>
</dbReference>
<feature type="domain" description="Fibronectin type-III" evidence="3">
    <location>
        <begin position="51"/>
        <end position="139"/>
    </location>
</feature>
<feature type="domain" description="Fibronectin type-III" evidence="3">
    <location>
        <begin position="1"/>
        <end position="49"/>
    </location>
</feature>
<sequence length="316" mass="32636">MKVDTVTGTSKTITGLTAGTAYKFKVQAKDSIGQTSDFSDEITSTTVVDNAPSKPAGLAGTPSTTSVALSWTASTDEDPIAGYDVYKDGVKVDTVTGTSKTVTGLTPETLYKFKVQAKDAIGQTSDFSEEIEVTTTKVDTSTIKYGYDLAGSSQLKNLTKGTVPLSGGIDADLALATGDYTADLTLNKTKARLSVLGLIPITADIDFAQTDKTRGKLAGGVLTATAKFKIKIPKAYLFGVLPVVGSTKCETKSASIASLKSTGAFFDPLQGGNLKGTYGISDLAGCGWLNNVISPLTKGGGNTIDINLTPKAPAAT</sequence>
<dbReference type="Pfam" id="PF00041">
    <property type="entry name" value="fn3"/>
    <property type="match status" value="1"/>
</dbReference>
<dbReference type="InterPro" id="IPR013783">
    <property type="entry name" value="Ig-like_fold"/>
</dbReference>
<dbReference type="InterPro" id="IPR003961">
    <property type="entry name" value="FN3_dom"/>
</dbReference>
<keyword evidence="1" id="KW-0677">Repeat</keyword>
<dbReference type="PANTHER" id="PTHR13817:SF73">
    <property type="entry name" value="FIBRONECTIN TYPE-III DOMAIN-CONTAINING PROTEIN"/>
    <property type="match status" value="1"/>
</dbReference>
<evidence type="ECO:0000259" key="3">
    <source>
        <dbReference type="PROSITE" id="PS50853"/>
    </source>
</evidence>
<dbReference type="PRINTS" id="PR00014">
    <property type="entry name" value="FNTYPEIII"/>
</dbReference>
<reference evidence="5" key="1">
    <citation type="submission" date="2021-11" db="EMBL/GenBank/DDBJ databases">
        <title>Cultivation dependent microbiological survey of springs from the worlds oldest radium mine currently devoted to the extraction of radon-saturated water.</title>
        <authorList>
            <person name="Kapinusova G."/>
            <person name="Smrhova T."/>
            <person name="Strejcek M."/>
            <person name="Suman J."/>
            <person name="Jani K."/>
            <person name="Pajer P."/>
            <person name="Uhlik O."/>
        </authorList>
    </citation>
    <scope>NUCLEOTIDE SEQUENCE [LARGE SCALE GENOMIC DNA]</scope>
    <source>
        <strain evidence="5">J379</strain>
    </source>
</reference>
<dbReference type="CDD" id="cd00063">
    <property type="entry name" value="FN3"/>
    <property type="match status" value="2"/>
</dbReference>
<protein>
    <submittedName>
        <fullName evidence="4">Fibronectin type III domain-containing protein</fullName>
    </submittedName>
</protein>
<dbReference type="SUPFAM" id="SSF49265">
    <property type="entry name" value="Fibronectin type III"/>
    <property type="match status" value="1"/>
</dbReference>
<dbReference type="EMBL" id="CP088295">
    <property type="protein sequence ID" value="UUY04526.1"/>
    <property type="molecule type" value="Genomic_DNA"/>
</dbReference>
<keyword evidence="5" id="KW-1185">Reference proteome</keyword>
<dbReference type="PROSITE" id="PS50853">
    <property type="entry name" value="FN3"/>
    <property type="match status" value="2"/>
</dbReference>
<gene>
    <name evidence="4" type="ORF">LRS13_03030</name>
</gene>
<dbReference type="SMART" id="SM00060">
    <property type="entry name" value="FN3"/>
    <property type="match status" value="1"/>
</dbReference>
<keyword evidence="2" id="KW-0326">Glycosidase</keyword>
<organism evidence="4 5">
    <name type="scientific">Svornostia abyssi</name>
    <dbReference type="NCBI Taxonomy" id="2898438"/>
    <lineage>
        <taxon>Bacteria</taxon>
        <taxon>Bacillati</taxon>
        <taxon>Actinomycetota</taxon>
        <taxon>Thermoleophilia</taxon>
        <taxon>Solirubrobacterales</taxon>
        <taxon>Baekduiaceae</taxon>
        <taxon>Svornostia</taxon>
    </lineage>
</organism>
<evidence type="ECO:0000256" key="1">
    <source>
        <dbReference type="ARBA" id="ARBA00022737"/>
    </source>
</evidence>
<accession>A0ABY5PIT3</accession>
<dbReference type="InterPro" id="IPR050964">
    <property type="entry name" value="Striated_Muscle_Regulatory"/>
</dbReference>
<name>A0ABY5PIT3_9ACTN</name>